<evidence type="ECO:0000256" key="2">
    <source>
        <dbReference type="ARBA" id="ARBA00022475"/>
    </source>
</evidence>
<evidence type="ECO:0000256" key="4">
    <source>
        <dbReference type="ARBA" id="ARBA00022989"/>
    </source>
</evidence>
<dbReference type="PROSITE" id="PS00216">
    <property type="entry name" value="SUGAR_TRANSPORT_1"/>
    <property type="match status" value="1"/>
</dbReference>
<dbReference type="CDD" id="cd17473">
    <property type="entry name" value="MFS_arabinose_efflux_permease_like"/>
    <property type="match status" value="1"/>
</dbReference>
<dbReference type="SUPFAM" id="SSF103473">
    <property type="entry name" value="MFS general substrate transporter"/>
    <property type="match status" value="1"/>
</dbReference>
<feature type="transmembrane region" description="Helical" evidence="6">
    <location>
        <begin position="16"/>
        <end position="37"/>
    </location>
</feature>
<dbReference type="KEGG" id="por:APT59_13280"/>
<feature type="transmembrane region" description="Helical" evidence="6">
    <location>
        <begin position="213"/>
        <end position="234"/>
    </location>
</feature>
<feature type="transmembrane region" description="Helical" evidence="6">
    <location>
        <begin position="115"/>
        <end position="135"/>
    </location>
</feature>
<dbReference type="PROSITE" id="PS50850">
    <property type="entry name" value="MFS"/>
    <property type="match status" value="1"/>
</dbReference>
<name>A0A0U4WSJ6_9PSED</name>
<feature type="transmembrane region" description="Helical" evidence="6">
    <location>
        <begin position="370"/>
        <end position="392"/>
    </location>
</feature>
<dbReference type="AlphaFoldDB" id="A0A0U4WSJ6"/>
<feature type="transmembrane region" description="Helical" evidence="6">
    <location>
        <begin position="275"/>
        <end position="296"/>
    </location>
</feature>
<accession>A0A0U4WSJ6</accession>
<feature type="transmembrane region" description="Helical" evidence="6">
    <location>
        <begin position="341"/>
        <end position="364"/>
    </location>
</feature>
<dbReference type="Gene3D" id="1.20.1250.20">
    <property type="entry name" value="MFS general substrate transporter like domains"/>
    <property type="match status" value="1"/>
</dbReference>
<evidence type="ECO:0000256" key="1">
    <source>
        <dbReference type="ARBA" id="ARBA00004651"/>
    </source>
</evidence>
<proteinExistence type="predicted"/>
<dbReference type="InterPro" id="IPR011701">
    <property type="entry name" value="MFS"/>
</dbReference>
<dbReference type="InterPro" id="IPR036259">
    <property type="entry name" value="MFS_trans_sf"/>
</dbReference>
<keyword evidence="5 6" id="KW-0472">Membrane</keyword>
<dbReference type="Pfam" id="PF07690">
    <property type="entry name" value="MFS_1"/>
    <property type="match status" value="1"/>
</dbReference>
<evidence type="ECO:0000256" key="3">
    <source>
        <dbReference type="ARBA" id="ARBA00022692"/>
    </source>
</evidence>
<dbReference type="InterPro" id="IPR005829">
    <property type="entry name" value="Sugar_transporter_CS"/>
</dbReference>
<dbReference type="GO" id="GO:0005886">
    <property type="term" value="C:plasma membrane"/>
    <property type="evidence" value="ECO:0007669"/>
    <property type="project" value="UniProtKB-SubCell"/>
</dbReference>
<dbReference type="OrthoDB" id="9812221at2"/>
<keyword evidence="3 6" id="KW-0812">Transmembrane</keyword>
<dbReference type="GO" id="GO:0022857">
    <property type="term" value="F:transmembrane transporter activity"/>
    <property type="evidence" value="ECO:0007669"/>
    <property type="project" value="InterPro"/>
</dbReference>
<organism evidence="8 9">
    <name type="scientific">Pseudomonas oryzihabitans</name>
    <dbReference type="NCBI Taxonomy" id="47885"/>
    <lineage>
        <taxon>Bacteria</taxon>
        <taxon>Pseudomonadati</taxon>
        <taxon>Pseudomonadota</taxon>
        <taxon>Gammaproteobacteria</taxon>
        <taxon>Pseudomonadales</taxon>
        <taxon>Pseudomonadaceae</taxon>
        <taxon>Pseudomonas</taxon>
    </lineage>
</organism>
<dbReference type="RefSeq" id="WP_059315287.1">
    <property type="nucleotide sequence ID" value="NZ_CP013987.1"/>
</dbReference>
<comment type="subcellular location">
    <subcellularLocation>
        <location evidence="1">Cell membrane</location>
        <topology evidence="1">Multi-pass membrane protein</topology>
    </subcellularLocation>
</comment>
<feature type="transmembrane region" description="Helical" evidence="6">
    <location>
        <begin position="85"/>
        <end position="103"/>
    </location>
</feature>
<dbReference type="InterPro" id="IPR020846">
    <property type="entry name" value="MFS_dom"/>
</dbReference>
<feature type="transmembrane region" description="Helical" evidence="6">
    <location>
        <begin position="174"/>
        <end position="192"/>
    </location>
</feature>
<dbReference type="InterPro" id="IPR050189">
    <property type="entry name" value="MFS_Efflux_Transporters"/>
</dbReference>
<evidence type="ECO:0000313" key="8">
    <source>
        <dbReference type="EMBL" id="ALZ85117.1"/>
    </source>
</evidence>
<dbReference type="PANTHER" id="PTHR43124">
    <property type="entry name" value="PURINE EFFLUX PUMP PBUE"/>
    <property type="match status" value="1"/>
</dbReference>
<keyword evidence="4 6" id="KW-1133">Transmembrane helix</keyword>
<evidence type="ECO:0000256" key="5">
    <source>
        <dbReference type="ARBA" id="ARBA00023136"/>
    </source>
</evidence>
<gene>
    <name evidence="8" type="ORF">APT59_13280</name>
</gene>
<feature type="domain" description="Major facilitator superfamily (MFS) profile" evidence="7">
    <location>
        <begin position="15"/>
        <end position="397"/>
    </location>
</feature>
<dbReference type="PANTHER" id="PTHR43124:SF3">
    <property type="entry name" value="CHLORAMPHENICOL EFFLUX PUMP RV0191"/>
    <property type="match status" value="1"/>
</dbReference>
<protein>
    <submittedName>
        <fullName evidence="8">MFS transporter</fullName>
    </submittedName>
</protein>
<evidence type="ECO:0000259" key="7">
    <source>
        <dbReference type="PROSITE" id="PS50850"/>
    </source>
</evidence>
<evidence type="ECO:0000313" key="9">
    <source>
        <dbReference type="Proteomes" id="UP000064137"/>
    </source>
</evidence>
<sequence length="405" mass="42318">MTLTASSSPTAGRRQGAVLLLGSSLTIMGSVMVAPIIPKLGAEFGPIEPRADLLIPLAMTGPALAIALFAPLAGWLADRLGRKRLLILATFCYALLGMLPALLQSLPAITLTRLVFGLAEAAVMTCCVTLIADYWQGSKRLAYVNGQVIAISLVGSLFYVVGGALGEHSWRTPFYLYLLPLLLVPFMLRLLWEPVRAKVSIGADEGPQHSAPLPLIVNYLLVFAGMVLSVVVPIQSPLLLVQLGITSSTLIGASAGLGLLATLGGPLLWPLLRRWWGLAGCNAVLLASMGIGLWLLVNARSYEAVLVAVTVHGLGVGMLVPNTMAPVMGALSARARGRGMGGYTGCLYLGQFASPLVVAVILPFAGDLHLAIRALASAALVAALAWAAVGLLRRKAALPTPSRSS</sequence>
<reference evidence="8 9" key="1">
    <citation type="submission" date="2016-01" db="EMBL/GenBank/DDBJ databases">
        <title>Annotation of Pseudomonas oryzihabitans USDA-ARS-USMARC-56511.</title>
        <authorList>
            <person name="Harhay G.P."/>
            <person name="Harhay D.M."/>
            <person name="Smith T.P.L."/>
            <person name="Bono J.L."/>
            <person name="Heaton M.P."/>
            <person name="Clawson M.L."/>
            <person name="Chitko-Mckown C.G."/>
            <person name="Capik S.F."/>
            <person name="DeDonder K.D."/>
            <person name="Apley M.D."/>
            <person name="Lubbers B.V."/>
            <person name="White B.J."/>
            <person name="Larson R.L."/>
        </authorList>
    </citation>
    <scope>NUCLEOTIDE SEQUENCE [LARGE SCALE GENOMIC DNA]</scope>
    <source>
        <strain evidence="8 9">USDA-ARS-USMARC-56511</strain>
    </source>
</reference>
<feature type="transmembrane region" description="Helical" evidence="6">
    <location>
        <begin position="240"/>
        <end position="263"/>
    </location>
</feature>
<evidence type="ECO:0000256" key="6">
    <source>
        <dbReference type="SAM" id="Phobius"/>
    </source>
</evidence>
<feature type="transmembrane region" description="Helical" evidence="6">
    <location>
        <begin position="142"/>
        <end position="162"/>
    </location>
</feature>
<feature type="transmembrane region" description="Helical" evidence="6">
    <location>
        <begin position="302"/>
        <end position="320"/>
    </location>
</feature>
<dbReference type="Proteomes" id="UP000064137">
    <property type="component" value="Chromosome"/>
</dbReference>
<feature type="transmembrane region" description="Helical" evidence="6">
    <location>
        <begin position="53"/>
        <end position="73"/>
    </location>
</feature>
<dbReference type="EMBL" id="CP013987">
    <property type="protein sequence ID" value="ALZ85117.1"/>
    <property type="molecule type" value="Genomic_DNA"/>
</dbReference>
<keyword evidence="2" id="KW-1003">Cell membrane</keyword>